<dbReference type="Pfam" id="PF08448">
    <property type="entry name" value="PAS_4"/>
    <property type="match status" value="1"/>
</dbReference>
<name>Q1JWK2_DESA6</name>
<dbReference type="SMART" id="SM00091">
    <property type="entry name" value="PAS"/>
    <property type="match status" value="1"/>
</dbReference>
<dbReference type="InterPro" id="IPR052163">
    <property type="entry name" value="DGC-Regulatory_Protein"/>
</dbReference>
<keyword evidence="4" id="KW-1185">Reference proteome</keyword>
<protein>
    <submittedName>
        <fullName evidence="3">Diguanylate cyclase with PAS/PAC sensor</fullName>
    </submittedName>
</protein>
<dbReference type="Proteomes" id="UP000005695">
    <property type="component" value="Unassembled WGS sequence"/>
</dbReference>
<dbReference type="PANTHER" id="PTHR46663:SF2">
    <property type="entry name" value="GGDEF DOMAIN-CONTAINING PROTEIN"/>
    <property type="match status" value="1"/>
</dbReference>
<dbReference type="NCBIfam" id="TIGR00254">
    <property type="entry name" value="GGDEF"/>
    <property type="match status" value="1"/>
</dbReference>
<dbReference type="CDD" id="cd00130">
    <property type="entry name" value="PAS"/>
    <property type="match status" value="1"/>
</dbReference>
<comment type="caution">
    <text evidence="3">The sequence shown here is derived from an EMBL/GenBank/DDBJ whole genome shotgun (WGS) entry which is preliminary data.</text>
</comment>
<dbReference type="PROSITE" id="PS50112">
    <property type="entry name" value="PAS"/>
    <property type="match status" value="1"/>
</dbReference>
<dbReference type="EMBL" id="AAEW02000020">
    <property type="protein sequence ID" value="EAT14677.1"/>
    <property type="molecule type" value="Genomic_DNA"/>
</dbReference>
<dbReference type="InterPro" id="IPR029787">
    <property type="entry name" value="Nucleotide_cyclase"/>
</dbReference>
<dbReference type="InterPro" id="IPR035965">
    <property type="entry name" value="PAS-like_dom_sf"/>
</dbReference>
<dbReference type="InterPro" id="IPR000160">
    <property type="entry name" value="GGDEF_dom"/>
</dbReference>
<feature type="domain" description="PAS" evidence="1">
    <location>
        <begin position="1"/>
        <end position="69"/>
    </location>
</feature>
<dbReference type="PANTHER" id="PTHR46663">
    <property type="entry name" value="DIGUANYLATE CYCLASE DGCT-RELATED"/>
    <property type="match status" value="1"/>
</dbReference>
<dbReference type="InterPro" id="IPR000014">
    <property type="entry name" value="PAS"/>
</dbReference>
<organism evidence="3 4">
    <name type="scientific">Desulfuromonas acetoxidans (strain DSM 684 / 11070)</name>
    <dbReference type="NCBI Taxonomy" id="281689"/>
    <lineage>
        <taxon>Bacteria</taxon>
        <taxon>Pseudomonadati</taxon>
        <taxon>Thermodesulfobacteriota</taxon>
        <taxon>Desulfuromonadia</taxon>
        <taxon>Desulfuromonadales</taxon>
        <taxon>Desulfuromonadaceae</taxon>
        <taxon>Desulfuromonas</taxon>
    </lineage>
</organism>
<dbReference type="AlphaFoldDB" id="Q1JWK2"/>
<dbReference type="PROSITE" id="PS50887">
    <property type="entry name" value="GGDEF"/>
    <property type="match status" value="1"/>
</dbReference>
<gene>
    <name evidence="3" type="ORF">Dace_0641</name>
</gene>
<dbReference type="FunFam" id="3.30.70.270:FF:000001">
    <property type="entry name" value="Diguanylate cyclase domain protein"/>
    <property type="match status" value="1"/>
</dbReference>
<reference evidence="3" key="1">
    <citation type="submission" date="2006-05" db="EMBL/GenBank/DDBJ databases">
        <title>Annotation of the draft genome assembly of Desulfuromonas acetoxidans DSM 684.</title>
        <authorList>
            <consortium name="US DOE Joint Genome Institute (JGI-ORNL)"/>
            <person name="Larimer F."/>
            <person name="Land M."/>
            <person name="Hauser L."/>
        </authorList>
    </citation>
    <scope>NUCLEOTIDE SEQUENCE [LARGE SCALE GENOMIC DNA]</scope>
    <source>
        <strain evidence="3">DSM 684</strain>
    </source>
</reference>
<dbReference type="RefSeq" id="WP_006002394.1">
    <property type="nucleotide sequence ID" value="NZ_AAEW02000020.1"/>
</dbReference>
<evidence type="ECO:0000259" key="1">
    <source>
        <dbReference type="PROSITE" id="PS50112"/>
    </source>
</evidence>
<dbReference type="GO" id="GO:0003824">
    <property type="term" value="F:catalytic activity"/>
    <property type="evidence" value="ECO:0007669"/>
    <property type="project" value="UniProtKB-ARBA"/>
</dbReference>
<dbReference type="SUPFAM" id="SSF55073">
    <property type="entry name" value="Nucleotide cyclase"/>
    <property type="match status" value="1"/>
</dbReference>
<dbReference type="SMART" id="SM00267">
    <property type="entry name" value="GGDEF"/>
    <property type="match status" value="1"/>
</dbReference>
<dbReference type="Pfam" id="PF00990">
    <property type="entry name" value="GGDEF"/>
    <property type="match status" value="1"/>
</dbReference>
<dbReference type="InterPro" id="IPR013656">
    <property type="entry name" value="PAS_4"/>
</dbReference>
<evidence type="ECO:0000313" key="4">
    <source>
        <dbReference type="Proteomes" id="UP000005695"/>
    </source>
</evidence>
<dbReference type="Gene3D" id="3.30.450.20">
    <property type="entry name" value="PAS domain"/>
    <property type="match status" value="1"/>
</dbReference>
<sequence length="301" mass="34776">MIFSQIFETINTGLVVLDKEMTVRHWNRWMALHSQIDKEEIVGKNLFEFFPALDRPHFQRNCRSVLAFGHFCFFSQKLHKYLFPMTPAGSLAEEFDYMQQSCSMGPLRNAEGQVEFLYLSVQDVSEVVSYQKKLVRMNQTDPLTGVYNRNFMESQLEKEVVRCQRFKHNLSLLMIDVDLFKNVNDNYGHQCGDFALKEITQRISAKIRQTDFLIRYGGDEFCCLLTETAPDKAIKVAELLRQQICNSPFQFKDITFNVTISIGVAGFDETDIDVESLLRKADSALYMAKQSGRNTVIDTFS</sequence>
<proteinExistence type="predicted"/>
<dbReference type="Gene3D" id="3.30.70.270">
    <property type="match status" value="1"/>
</dbReference>
<dbReference type="CDD" id="cd01949">
    <property type="entry name" value="GGDEF"/>
    <property type="match status" value="1"/>
</dbReference>
<dbReference type="SUPFAM" id="SSF55785">
    <property type="entry name" value="PYP-like sensor domain (PAS domain)"/>
    <property type="match status" value="1"/>
</dbReference>
<dbReference type="InterPro" id="IPR043128">
    <property type="entry name" value="Rev_trsase/Diguanyl_cyclase"/>
</dbReference>
<accession>Q1JWK2</accession>
<evidence type="ECO:0000259" key="2">
    <source>
        <dbReference type="PROSITE" id="PS50887"/>
    </source>
</evidence>
<evidence type="ECO:0000313" key="3">
    <source>
        <dbReference type="EMBL" id="EAT14677.1"/>
    </source>
</evidence>
<feature type="domain" description="GGDEF" evidence="2">
    <location>
        <begin position="168"/>
        <end position="301"/>
    </location>
</feature>
<reference evidence="3" key="2">
    <citation type="submission" date="2006-05" db="EMBL/GenBank/DDBJ databases">
        <title>Sequencing of the draft genome and assembly of Desulfuromonas acetoxidans DSM 684.</title>
        <authorList>
            <consortium name="US DOE Joint Genome Institute (JGI-PGF)"/>
            <person name="Copeland A."/>
            <person name="Lucas S."/>
            <person name="Lapidus A."/>
            <person name="Barry K."/>
            <person name="Detter J.C."/>
            <person name="Glavina del Rio T."/>
            <person name="Hammon N."/>
            <person name="Israni S."/>
            <person name="Dalin E."/>
            <person name="Tice H."/>
            <person name="Bruce D."/>
            <person name="Pitluck S."/>
            <person name="Richardson P."/>
        </authorList>
    </citation>
    <scope>NUCLEOTIDE SEQUENCE [LARGE SCALE GENOMIC DNA]</scope>
    <source>
        <strain evidence="3">DSM 684</strain>
    </source>
</reference>